<comment type="caution">
    <text evidence="2">The sequence shown here is derived from an EMBL/GenBank/DDBJ whole genome shotgun (WGS) entry which is preliminary data.</text>
</comment>
<keyword evidence="3" id="KW-1185">Reference proteome</keyword>
<dbReference type="Pfam" id="PF24764">
    <property type="entry name" value="rva_4"/>
    <property type="match status" value="1"/>
</dbReference>
<dbReference type="InterPro" id="IPR058913">
    <property type="entry name" value="Integrase_dom_put"/>
</dbReference>
<name>A0AAD6S217_9AGAR</name>
<dbReference type="Proteomes" id="UP001218188">
    <property type="component" value="Unassembled WGS sequence"/>
</dbReference>
<evidence type="ECO:0000313" key="2">
    <source>
        <dbReference type="EMBL" id="KAJ7019023.1"/>
    </source>
</evidence>
<evidence type="ECO:0000313" key="3">
    <source>
        <dbReference type="Proteomes" id="UP001218188"/>
    </source>
</evidence>
<gene>
    <name evidence="2" type="ORF">C8F04DRAFT_1276779</name>
</gene>
<reference evidence="2" key="1">
    <citation type="submission" date="2023-03" db="EMBL/GenBank/DDBJ databases">
        <title>Massive genome expansion in bonnet fungi (Mycena s.s.) driven by repeated elements and novel gene families across ecological guilds.</title>
        <authorList>
            <consortium name="Lawrence Berkeley National Laboratory"/>
            <person name="Harder C.B."/>
            <person name="Miyauchi S."/>
            <person name="Viragh M."/>
            <person name="Kuo A."/>
            <person name="Thoen E."/>
            <person name="Andreopoulos B."/>
            <person name="Lu D."/>
            <person name="Skrede I."/>
            <person name="Drula E."/>
            <person name="Henrissat B."/>
            <person name="Morin E."/>
            <person name="Kohler A."/>
            <person name="Barry K."/>
            <person name="LaButti K."/>
            <person name="Morin E."/>
            <person name="Salamov A."/>
            <person name="Lipzen A."/>
            <person name="Mereny Z."/>
            <person name="Hegedus B."/>
            <person name="Baldrian P."/>
            <person name="Stursova M."/>
            <person name="Weitz H."/>
            <person name="Taylor A."/>
            <person name="Grigoriev I.V."/>
            <person name="Nagy L.G."/>
            <person name="Martin F."/>
            <person name="Kauserud H."/>
        </authorList>
    </citation>
    <scope>NUCLEOTIDE SEQUENCE</scope>
    <source>
        <strain evidence="2">CBHHK200</strain>
    </source>
</reference>
<dbReference type="AlphaFoldDB" id="A0AAD6S217"/>
<evidence type="ECO:0000259" key="1">
    <source>
        <dbReference type="Pfam" id="PF24764"/>
    </source>
</evidence>
<organism evidence="2 3">
    <name type="scientific">Mycena alexandri</name>
    <dbReference type="NCBI Taxonomy" id="1745969"/>
    <lineage>
        <taxon>Eukaryota</taxon>
        <taxon>Fungi</taxon>
        <taxon>Dikarya</taxon>
        <taxon>Basidiomycota</taxon>
        <taxon>Agaricomycotina</taxon>
        <taxon>Agaricomycetes</taxon>
        <taxon>Agaricomycetidae</taxon>
        <taxon>Agaricales</taxon>
        <taxon>Marasmiineae</taxon>
        <taxon>Mycenaceae</taxon>
        <taxon>Mycena</taxon>
    </lineage>
</organism>
<feature type="domain" description="Integrase core" evidence="1">
    <location>
        <begin position="168"/>
        <end position="217"/>
    </location>
</feature>
<dbReference type="EMBL" id="JARJCM010000310">
    <property type="protein sequence ID" value="KAJ7019023.1"/>
    <property type="molecule type" value="Genomic_DNA"/>
</dbReference>
<protein>
    <recommendedName>
        <fullName evidence="1">Integrase core domain-containing protein</fullName>
    </recommendedName>
</protein>
<accession>A0AAD6S217</accession>
<proteinExistence type="predicted"/>
<sequence length="217" mass="23793">MPDPYPLVNLRTAYQIPKHNVVRTLYTQCGAPIRLNHQVTEVLQFSAALQFHWAIILPAELATVEQALADMVLALNAAHHESSDQLTTPTLVVTSQTSTGGQPRVNIDPEILVEALLSRSGPDRSTAPAMSPISDADLNSLLTSILETPNFGQQMLSSQLKSQGHRISRLICYKIVIHCFIDSKSHLITGICAGNNNWAETVLNIFKEVVAEYDLPS</sequence>